<dbReference type="EMBL" id="MT631461">
    <property type="protein sequence ID" value="QNO51129.1"/>
    <property type="molecule type" value="Genomic_DNA"/>
</dbReference>
<dbReference type="Pfam" id="PF07929">
    <property type="entry name" value="PRiA4_ORF3"/>
    <property type="match status" value="1"/>
</dbReference>
<evidence type="ECO:0000259" key="1">
    <source>
        <dbReference type="Pfam" id="PF07929"/>
    </source>
</evidence>
<name>A0A7G9YSZ5_9EURY</name>
<dbReference type="SUPFAM" id="SSF159941">
    <property type="entry name" value="MM3350-like"/>
    <property type="match status" value="1"/>
</dbReference>
<dbReference type="InterPro" id="IPR012912">
    <property type="entry name" value="Plasmid_pRiA4b_Orf3-like"/>
</dbReference>
<gene>
    <name evidence="2" type="ORF">OLNPMGDC_00020</name>
</gene>
<sequence>MPGTCFSQKEKTMKKRKTEERAEIYLFKVTLSDWYGRVRGMPYRILAIPGECTLPALAGSIINAFDFDFDHAFGFYDNIKSWTDSVERYESSTGIIEELQDSRNAGRTKVNEVFDEPKKKLLFLYDYGDEWHFVVQLKETRAPEKDTKYPQIVESVGKAPPQYGEEGEE</sequence>
<feature type="domain" description="Plasmid pRiA4b Orf3-like" evidence="1">
    <location>
        <begin position="24"/>
        <end position="161"/>
    </location>
</feature>
<accession>A0A7G9YSZ5</accession>
<dbReference type="Gene3D" id="3.10.290.30">
    <property type="entry name" value="MM3350-like"/>
    <property type="match status" value="1"/>
</dbReference>
<evidence type="ECO:0000313" key="2">
    <source>
        <dbReference type="EMBL" id="QNO51129.1"/>
    </source>
</evidence>
<dbReference type="InterPro" id="IPR024047">
    <property type="entry name" value="MM3350-like_sf"/>
</dbReference>
<proteinExistence type="predicted"/>
<reference evidence="2" key="1">
    <citation type="submission" date="2020-06" db="EMBL/GenBank/DDBJ databases">
        <title>Unique genomic features of the anaerobic methanotrophic archaea.</title>
        <authorList>
            <person name="Chadwick G.L."/>
            <person name="Skennerton C.T."/>
            <person name="Laso-Perez R."/>
            <person name="Leu A.O."/>
            <person name="Speth D.R."/>
            <person name="Yu H."/>
            <person name="Morgan-Lang C."/>
            <person name="Hatzenpichler R."/>
            <person name="Goudeau D."/>
            <person name="Malmstrom R."/>
            <person name="Brazelton W.J."/>
            <person name="Woyke T."/>
            <person name="Hallam S.J."/>
            <person name="Tyson G.W."/>
            <person name="Wegener G."/>
            <person name="Boetius A."/>
            <person name="Orphan V."/>
        </authorList>
    </citation>
    <scope>NUCLEOTIDE SEQUENCE</scope>
</reference>
<dbReference type="PANTHER" id="PTHR41878:SF1">
    <property type="entry name" value="TNPR PROTEIN"/>
    <property type="match status" value="1"/>
</dbReference>
<dbReference type="AlphaFoldDB" id="A0A7G9YSZ5"/>
<protein>
    <recommendedName>
        <fullName evidence="1">Plasmid pRiA4b Orf3-like domain-containing protein</fullName>
    </recommendedName>
</protein>
<organism evidence="2">
    <name type="scientific">Candidatus Methanophagaceae archaeon ANME-1 ERB6</name>
    <dbReference type="NCBI Taxonomy" id="2759912"/>
    <lineage>
        <taxon>Archaea</taxon>
        <taxon>Methanobacteriati</taxon>
        <taxon>Methanobacteriota</taxon>
        <taxon>Stenosarchaea group</taxon>
        <taxon>Methanomicrobia</taxon>
        <taxon>Candidatus Methanophagales</taxon>
        <taxon>Candidatus Methanophagaceae</taxon>
    </lineage>
</organism>
<dbReference type="PANTHER" id="PTHR41878">
    <property type="entry name" value="LEXA REPRESSOR-RELATED"/>
    <property type="match status" value="1"/>
</dbReference>